<reference evidence="1 2" key="1">
    <citation type="submission" date="2009-02" db="EMBL/GenBank/DDBJ databases">
        <title>Vibrio splendidus str. LGP32 complete genome.</title>
        <authorList>
            <person name="Mazel D."/>
            <person name="Le Roux F."/>
        </authorList>
    </citation>
    <scope>NUCLEOTIDE SEQUENCE [LARGE SCALE GENOMIC DNA]</scope>
    <source>
        <strain evidence="1 2">LGP32</strain>
    </source>
</reference>
<dbReference type="KEGG" id="vsp:VS_II1465"/>
<name>B7VTZ3_VIBA3</name>
<sequence>MSIAVAIQSSFSWVNLVLNSMS</sequence>
<evidence type="ECO:0000313" key="2">
    <source>
        <dbReference type="Proteomes" id="UP000009100"/>
    </source>
</evidence>
<dbReference type="EMBL" id="FM954973">
    <property type="protein sequence ID" value="CAV27637.1"/>
    <property type="molecule type" value="Genomic_DNA"/>
</dbReference>
<protein>
    <submittedName>
        <fullName evidence="1">Uncharacterized protein</fullName>
    </submittedName>
</protein>
<evidence type="ECO:0000313" key="1">
    <source>
        <dbReference type="EMBL" id="CAV27637.1"/>
    </source>
</evidence>
<dbReference type="Proteomes" id="UP000009100">
    <property type="component" value="Chromosome 2"/>
</dbReference>
<gene>
    <name evidence="1" type="ordered locus">VS_II1465</name>
</gene>
<proteinExistence type="predicted"/>
<dbReference type="AlphaFoldDB" id="B7VTZ3"/>
<dbReference type="HOGENOM" id="CLU_3425022_0_0_6"/>
<accession>B7VTZ3</accession>
<organism evidence="1 2">
    <name type="scientific">Vibrio atlanticus (strain LGP32)</name>
    <name type="common">Vibrio splendidus (strain Mel32)</name>
    <dbReference type="NCBI Taxonomy" id="575788"/>
    <lineage>
        <taxon>Bacteria</taxon>
        <taxon>Pseudomonadati</taxon>
        <taxon>Pseudomonadota</taxon>
        <taxon>Gammaproteobacteria</taxon>
        <taxon>Vibrionales</taxon>
        <taxon>Vibrionaceae</taxon>
        <taxon>Vibrio</taxon>
    </lineage>
</organism>